<gene>
    <name evidence="3" type="ORF">PLXY2_LOCUS12668</name>
</gene>
<feature type="domain" description="Transferrin-like" evidence="2">
    <location>
        <begin position="31"/>
        <end position="367"/>
    </location>
</feature>
<keyword evidence="1" id="KW-0732">Signal</keyword>
<dbReference type="Pfam" id="PF00405">
    <property type="entry name" value="Transferrin"/>
    <property type="match status" value="2"/>
</dbReference>
<dbReference type="PRINTS" id="PR00422">
    <property type="entry name" value="TRANSFERRIN"/>
</dbReference>
<dbReference type="PROSITE" id="PS51408">
    <property type="entry name" value="TRANSFERRIN_LIKE_4"/>
    <property type="match status" value="2"/>
</dbReference>
<dbReference type="PANTHER" id="PTHR11485">
    <property type="entry name" value="TRANSFERRIN"/>
    <property type="match status" value="1"/>
</dbReference>
<organism evidence="3 4">
    <name type="scientific">Plutella xylostella</name>
    <name type="common">Diamondback moth</name>
    <name type="synonym">Plutella maculipennis</name>
    <dbReference type="NCBI Taxonomy" id="51655"/>
    <lineage>
        <taxon>Eukaryota</taxon>
        <taxon>Metazoa</taxon>
        <taxon>Ecdysozoa</taxon>
        <taxon>Arthropoda</taxon>
        <taxon>Hexapoda</taxon>
        <taxon>Insecta</taxon>
        <taxon>Pterygota</taxon>
        <taxon>Neoptera</taxon>
        <taxon>Endopterygota</taxon>
        <taxon>Lepidoptera</taxon>
        <taxon>Glossata</taxon>
        <taxon>Ditrysia</taxon>
        <taxon>Yponomeutoidea</taxon>
        <taxon>Plutellidae</taxon>
        <taxon>Plutella</taxon>
    </lineage>
</organism>
<feature type="chain" id="PRO_5035730310" evidence="1">
    <location>
        <begin position="21"/>
        <end position="663"/>
    </location>
</feature>
<keyword evidence="4" id="KW-1185">Reference proteome</keyword>
<sequence>MEYSIVILVLLSLCVESVWLQGVGSGDDGNLRVCVVEGRGLYKRAGRFCPILDAENSGVECVLGTDRLDCLRRMSKGTVDFGVFSPEDLVAAQWAEIDVLVTNELRNRPGKFERSIVAVVNRRILPEGRSTVSDILRNTTLCHPGQSKDDMRGLSDTLAEYLENLVTVPSCNETMSLTENRIKAMSEFFNKACKGGPWLPDAMRDAELKSKYSNLCAACHSRSCSSIDQYYGGSGALSCLAEGAGDVTWPLLHEVQAYFGLHPDTTAFGNPADFAYLCRDGSWQPLIDNPEPCLWLNRPWPVVVAKRKAAESVSHLAASLTNSSVTVDAHWRGALAALLEINQALTEPLSPQMNPLDYLSGARGFREAYSRSGCSPPRHITLCTTSILEKNKCEWLSEAGSVYGVAPPLQCSMRPSKRECFRDVERGGSDVVMADSDWLVAAQRDYAVVPLLHETTPIVDQTSTVVAYVKKDSKLTKISDLRGKRAVFPRYDGLAWHAVAKHLSESKCDSILTEFFSDICAPGIEKVKNISANVVEKLSKNCNMDGSNVLDGEIEALRSLVEGKADVAFISLSSFKLYSSNLIAAPWAKNIEDIVPVCPEENEKYCFLSWSNIGHLYGLRNLKPMKKHEIINVFTKLDALFGKFQPFHSAMFSMWPINFTDFP</sequence>
<feature type="signal peptide" evidence="1">
    <location>
        <begin position="1"/>
        <end position="20"/>
    </location>
</feature>
<dbReference type="InterPro" id="IPR001156">
    <property type="entry name" value="Transferrin-like_dom"/>
</dbReference>
<evidence type="ECO:0000259" key="2">
    <source>
        <dbReference type="PROSITE" id="PS51408"/>
    </source>
</evidence>
<dbReference type="GO" id="GO:0006826">
    <property type="term" value="P:iron ion transport"/>
    <property type="evidence" value="ECO:0007669"/>
    <property type="project" value="TreeGrafter"/>
</dbReference>
<accession>A0A8S4G0A5</accession>
<dbReference type="GO" id="GO:0005886">
    <property type="term" value="C:plasma membrane"/>
    <property type="evidence" value="ECO:0007669"/>
    <property type="project" value="TreeGrafter"/>
</dbReference>
<dbReference type="Gene3D" id="3.40.190.10">
    <property type="entry name" value="Periplasmic binding protein-like II"/>
    <property type="match status" value="3"/>
</dbReference>
<evidence type="ECO:0000313" key="3">
    <source>
        <dbReference type="EMBL" id="CAG9134473.1"/>
    </source>
</evidence>
<evidence type="ECO:0000313" key="4">
    <source>
        <dbReference type="Proteomes" id="UP000653454"/>
    </source>
</evidence>
<name>A0A8S4G0A5_PLUXY</name>
<dbReference type="SUPFAM" id="SSF53850">
    <property type="entry name" value="Periplasmic binding protein-like II"/>
    <property type="match status" value="2"/>
</dbReference>
<feature type="domain" description="Transferrin-like" evidence="2">
    <location>
        <begin position="380"/>
        <end position="663"/>
    </location>
</feature>
<dbReference type="EMBL" id="CAJHNJ030000078">
    <property type="protein sequence ID" value="CAG9134473.1"/>
    <property type="molecule type" value="Genomic_DNA"/>
</dbReference>
<comment type="caution">
    <text evidence="3">The sequence shown here is derived from an EMBL/GenBank/DDBJ whole genome shotgun (WGS) entry which is preliminary data.</text>
</comment>
<dbReference type="GO" id="GO:0005615">
    <property type="term" value="C:extracellular space"/>
    <property type="evidence" value="ECO:0007669"/>
    <property type="project" value="TreeGrafter"/>
</dbReference>
<evidence type="ECO:0000256" key="1">
    <source>
        <dbReference type="SAM" id="SignalP"/>
    </source>
</evidence>
<dbReference type="SMART" id="SM00094">
    <property type="entry name" value="TR_FER"/>
    <property type="match status" value="1"/>
</dbReference>
<proteinExistence type="predicted"/>
<dbReference type="AlphaFoldDB" id="A0A8S4G0A5"/>
<dbReference type="CDD" id="cd13529">
    <property type="entry name" value="PBP2_transferrin"/>
    <property type="match status" value="1"/>
</dbReference>
<dbReference type="Proteomes" id="UP000653454">
    <property type="component" value="Unassembled WGS sequence"/>
</dbReference>
<reference evidence="3" key="1">
    <citation type="submission" date="2020-11" db="EMBL/GenBank/DDBJ databases">
        <authorList>
            <person name="Whiteford S."/>
        </authorList>
    </citation>
    <scope>NUCLEOTIDE SEQUENCE</scope>
</reference>
<protein>
    <submittedName>
        <fullName evidence="3">(diamondback moth) hypothetical protein</fullName>
    </submittedName>
</protein>
<dbReference type="PANTHER" id="PTHR11485:SF54">
    <property type="entry name" value="TRANSFERRIN"/>
    <property type="match status" value="1"/>
</dbReference>
<dbReference type="GO" id="GO:0055037">
    <property type="term" value="C:recycling endosome"/>
    <property type="evidence" value="ECO:0007669"/>
    <property type="project" value="TreeGrafter"/>
</dbReference>
<dbReference type="GO" id="GO:0005769">
    <property type="term" value="C:early endosome"/>
    <property type="evidence" value="ECO:0007669"/>
    <property type="project" value="TreeGrafter"/>
</dbReference>